<dbReference type="Proteomes" id="UP000410492">
    <property type="component" value="Unassembled WGS sequence"/>
</dbReference>
<sequence>MMSTYSNRAVRTSTPCVISSYYILFILIVARDSFAKRNSHVLNLIHIY</sequence>
<evidence type="ECO:0000313" key="3">
    <source>
        <dbReference type="Proteomes" id="UP000410492"/>
    </source>
</evidence>
<dbReference type="AlphaFoldDB" id="A0A653CVF1"/>
<feature type="transmembrane region" description="Helical" evidence="1">
    <location>
        <begin position="12"/>
        <end position="30"/>
    </location>
</feature>
<keyword evidence="1" id="KW-0812">Transmembrane</keyword>
<organism evidence="2 3">
    <name type="scientific">Callosobruchus maculatus</name>
    <name type="common">Southern cowpea weevil</name>
    <name type="synonym">Pulse bruchid</name>
    <dbReference type="NCBI Taxonomy" id="64391"/>
    <lineage>
        <taxon>Eukaryota</taxon>
        <taxon>Metazoa</taxon>
        <taxon>Ecdysozoa</taxon>
        <taxon>Arthropoda</taxon>
        <taxon>Hexapoda</taxon>
        <taxon>Insecta</taxon>
        <taxon>Pterygota</taxon>
        <taxon>Neoptera</taxon>
        <taxon>Endopterygota</taxon>
        <taxon>Coleoptera</taxon>
        <taxon>Polyphaga</taxon>
        <taxon>Cucujiformia</taxon>
        <taxon>Chrysomeloidea</taxon>
        <taxon>Chrysomelidae</taxon>
        <taxon>Bruchinae</taxon>
        <taxon>Bruchini</taxon>
        <taxon>Callosobruchus</taxon>
    </lineage>
</organism>
<protein>
    <submittedName>
        <fullName evidence="2">Uncharacterized protein</fullName>
    </submittedName>
</protein>
<keyword evidence="3" id="KW-1185">Reference proteome</keyword>
<evidence type="ECO:0000256" key="1">
    <source>
        <dbReference type="SAM" id="Phobius"/>
    </source>
</evidence>
<dbReference type="EMBL" id="CAACVG010009001">
    <property type="protein sequence ID" value="VEN51742.1"/>
    <property type="molecule type" value="Genomic_DNA"/>
</dbReference>
<proteinExistence type="predicted"/>
<keyword evidence="1" id="KW-0472">Membrane</keyword>
<accession>A0A653CVF1</accession>
<reference evidence="2 3" key="1">
    <citation type="submission" date="2019-01" db="EMBL/GenBank/DDBJ databases">
        <authorList>
            <person name="Sayadi A."/>
        </authorList>
    </citation>
    <scope>NUCLEOTIDE SEQUENCE [LARGE SCALE GENOMIC DNA]</scope>
</reference>
<name>A0A653CVF1_CALMS</name>
<keyword evidence="1" id="KW-1133">Transmembrane helix</keyword>
<evidence type="ECO:0000313" key="2">
    <source>
        <dbReference type="EMBL" id="VEN51742.1"/>
    </source>
</evidence>
<gene>
    <name evidence="2" type="ORF">CALMAC_LOCUS12110</name>
</gene>